<evidence type="ECO:0000259" key="8">
    <source>
        <dbReference type="PROSITE" id="PS51471"/>
    </source>
</evidence>
<comment type="caution">
    <text evidence="9">The sequence shown here is derived from an EMBL/GenBank/DDBJ whole genome shotgun (WGS) entry which is preliminary data.</text>
</comment>
<keyword evidence="2" id="KW-0479">Metal-binding</keyword>
<evidence type="ECO:0000313" key="10">
    <source>
        <dbReference type="Proteomes" id="UP001177023"/>
    </source>
</evidence>
<name>A0AA36D7X3_9BILA</name>
<dbReference type="GO" id="GO:0005506">
    <property type="term" value="F:iron ion binding"/>
    <property type="evidence" value="ECO:0007669"/>
    <property type="project" value="InterPro"/>
</dbReference>
<dbReference type="InterPro" id="IPR044862">
    <property type="entry name" value="Pro_4_hyd_alph_FE2OG_OXY"/>
</dbReference>
<keyword evidence="5" id="KW-0560">Oxidoreductase</keyword>
<keyword evidence="7" id="KW-0732">Signal</keyword>
<organism evidence="9 10">
    <name type="scientific">Mesorhabditis spiculigera</name>
    <dbReference type="NCBI Taxonomy" id="96644"/>
    <lineage>
        <taxon>Eukaryota</taxon>
        <taxon>Metazoa</taxon>
        <taxon>Ecdysozoa</taxon>
        <taxon>Nematoda</taxon>
        <taxon>Chromadorea</taxon>
        <taxon>Rhabditida</taxon>
        <taxon>Rhabditina</taxon>
        <taxon>Rhabditomorpha</taxon>
        <taxon>Rhabditoidea</taxon>
        <taxon>Rhabditidae</taxon>
        <taxon>Mesorhabditinae</taxon>
        <taxon>Mesorhabditis</taxon>
    </lineage>
</organism>
<proteinExistence type="predicted"/>
<dbReference type="InterPro" id="IPR006620">
    <property type="entry name" value="Pro_4_hyd_alph"/>
</dbReference>
<evidence type="ECO:0000256" key="5">
    <source>
        <dbReference type="ARBA" id="ARBA00023002"/>
    </source>
</evidence>
<dbReference type="SMART" id="SM00702">
    <property type="entry name" value="P4Hc"/>
    <property type="match status" value="1"/>
</dbReference>
<dbReference type="FunFam" id="2.60.120.620:FF:000030">
    <property type="entry name" value="Proline HYdroxylase"/>
    <property type="match status" value="1"/>
</dbReference>
<evidence type="ECO:0000256" key="3">
    <source>
        <dbReference type="ARBA" id="ARBA00022896"/>
    </source>
</evidence>
<dbReference type="GO" id="GO:0004656">
    <property type="term" value="F:procollagen-proline 4-dioxygenase activity"/>
    <property type="evidence" value="ECO:0007669"/>
    <property type="project" value="TreeGrafter"/>
</dbReference>
<dbReference type="PROSITE" id="PS51471">
    <property type="entry name" value="FE2OG_OXY"/>
    <property type="match status" value="1"/>
</dbReference>
<dbReference type="Gene3D" id="2.60.120.620">
    <property type="entry name" value="q2cbj1_9rhob like domain"/>
    <property type="match status" value="1"/>
</dbReference>
<feature type="domain" description="Fe2OG dioxygenase" evidence="8">
    <location>
        <begin position="158"/>
        <end position="272"/>
    </location>
</feature>
<protein>
    <recommendedName>
        <fullName evidence="8">Fe2OG dioxygenase domain-containing protein</fullName>
    </recommendedName>
</protein>
<evidence type="ECO:0000256" key="6">
    <source>
        <dbReference type="ARBA" id="ARBA00023004"/>
    </source>
</evidence>
<dbReference type="EMBL" id="CATQJA010002664">
    <property type="protein sequence ID" value="CAJ0582773.1"/>
    <property type="molecule type" value="Genomic_DNA"/>
</dbReference>
<evidence type="ECO:0000256" key="7">
    <source>
        <dbReference type="SAM" id="SignalP"/>
    </source>
</evidence>
<dbReference type="GO" id="GO:0031418">
    <property type="term" value="F:L-ascorbic acid binding"/>
    <property type="evidence" value="ECO:0007669"/>
    <property type="project" value="UniProtKB-KW"/>
</dbReference>
<evidence type="ECO:0000313" key="9">
    <source>
        <dbReference type="EMBL" id="CAJ0582773.1"/>
    </source>
</evidence>
<evidence type="ECO:0000256" key="4">
    <source>
        <dbReference type="ARBA" id="ARBA00022964"/>
    </source>
</evidence>
<evidence type="ECO:0000256" key="2">
    <source>
        <dbReference type="ARBA" id="ARBA00022723"/>
    </source>
</evidence>
<keyword evidence="10" id="KW-1185">Reference proteome</keyword>
<dbReference type="PANTHER" id="PTHR10869">
    <property type="entry name" value="PROLYL 4-HYDROXYLASE ALPHA SUBUNIT"/>
    <property type="match status" value="1"/>
</dbReference>
<keyword evidence="3" id="KW-0847">Vitamin C</keyword>
<dbReference type="InterPro" id="IPR005123">
    <property type="entry name" value="Oxoglu/Fe-dep_dioxygenase_dom"/>
</dbReference>
<dbReference type="GO" id="GO:0005783">
    <property type="term" value="C:endoplasmic reticulum"/>
    <property type="evidence" value="ECO:0007669"/>
    <property type="project" value="TreeGrafter"/>
</dbReference>
<dbReference type="Proteomes" id="UP001177023">
    <property type="component" value="Unassembled WGS sequence"/>
</dbReference>
<keyword evidence="6" id="KW-0408">Iron</keyword>
<dbReference type="Pfam" id="PF13640">
    <property type="entry name" value="2OG-FeII_Oxy_3"/>
    <property type="match status" value="1"/>
</dbReference>
<feature type="chain" id="PRO_5041448875" description="Fe2OG dioxygenase domain-containing protein" evidence="7">
    <location>
        <begin position="16"/>
        <end position="315"/>
    </location>
</feature>
<dbReference type="InterPro" id="IPR045054">
    <property type="entry name" value="P4HA-like"/>
</dbReference>
<feature type="non-terminal residue" evidence="9">
    <location>
        <position position="1"/>
    </location>
</feature>
<keyword evidence="4" id="KW-0223">Dioxygenase</keyword>
<dbReference type="AlphaFoldDB" id="A0AA36D7X3"/>
<feature type="signal peptide" evidence="7">
    <location>
        <begin position="1"/>
        <end position="15"/>
    </location>
</feature>
<accession>A0AA36D7X3</accession>
<evidence type="ECO:0000256" key="1">
    <source>
        <dbReference type="ARBA" id="ARBA00001961"/>
    </source>
</evidence>
<comment type="cofactor">
    <cofactor evidence="1">
        <name>L-ascorbate</name>
        <dbReference type="ChEBI" id="CHEBI:38290"/>
    </cofactor>
</comment>
<gene>
    <name evidence="9" type="ORF">MSPICULIGERA_LOCUS20903</name>
</gene>
<sequence length="315" mass="36322">MLWLCISAFFQIATSHGGHSHGDEPSLKSADIDFIGKSYWSESYFERCDQRVFELHDNPAYICARFMIDYSWVDVEVLSKDPILVVFHKFFALHDALEFRKYIHQKELKAMSVVDHEKDSQSTMHDSRRANGTWLTHHENDITSKLFNFAQRRIPTLNFDAAEQWHALSYQPGGHYAPHFDFLDYPNADSWDWWMKEHGQRLATFLAVLETAEQGGGTLFPELSYAVHPEVGDVMLWLNMEAENLDKANKSLHGACPILKGQKTAATLWIRISASFHSFKTSRDGPTFNITQLIRPYGIRPPDNYAPPDKVQRQE</sequence>
<reference evidence="9" key="1">
    <citation type="submission" date="2023-06" db="EMBL/GenBank/DDBJ databases">
        <authorList>
            <person name="Delattre M."/>
        </authorList>
    </citation>
    <scope>NUCLEOTIDE SEQUENCE</scope>
    <source>
        <strain evidence="9">AF72</strain>
    </source>
</reference>
<dbReference type="PANTHER" id="PTHR10869:SF210">
    <property type="entry name" value="FE2OG DIOXYGENASE DOMAIN-CONTAINING PROTEIN"/>
    <property type="match status" value="1"/>
</dbReference>